<evidence type="ECO:0000313" key="3">
    <source>
        <dbReference type="Proteomes" id="UP000006882"/>
    </source>
</evidence>
<reference evidence="2 3" key="1">
    <citation type="journal article" date="2013" name="Nat. Genet.">
        <title>The high-quality draft genome of peach (Prunus persica) identifies unique patterns of genetic diversity, domestication and genome evolution.</title>
        <authorList>
            <consortium name="International Peach Genome Initiative"/>
            <person name="Verde I."/>
            <person name="Abbott A.G."/>
            <person name="Scalabrin S."/>
            <person name="Jung S."/>
            <person name="Shu S."/>
            <person name="Marroni F."/>
            <person name="Zhebentyayeva T."/>
            <person name="Dettori M.T."/>
            <person name="Grimwood J."/>
            <person name="Cattonaro F."/>
            <person name="Zuccolo A."/>
            <person name="Rossini L."/>
            <person name="Jenkins J."/>
            <person name="Vendramin E."/>
            <person name="Meisel L.A."/>
            <person name="Decroocq V."/>
            <person name="Sosinski B."/>
            <person name="Prochnik S."/>
            <person name="Mitros T."/>
            <person name="Policriti A."/>
            <person name="Cipriani G."/>
            <person name="Dondini L."/>
            <person name="Ficklin S."/>
            <person name="Goodstein D.M."/>
            <person name="Xuan P."/>
            <person name="Del Fabbro C."/>
            <person name="Aramini V."/>
            <person name="Copetti D."/>
            <person name="Gonzalez S."/>
            <person name="Horner D.S."/>
            <person name="Falchi R."/>
            <person name="Lucas S."/>
            <person name="Mica E."/>
            <person name="Maldonado J."/>
            <person name="Lazzari B."/>
            <person name="Bielenberg D."/>
            <person name="Pirona R."/>
            <person name="Miculan M."/>
            <person name="Barakat A."/>
            <person name="Testolin R."/>
            <person name="Stella A."/>
            <person name="Tartarini S."/>
            <person name="Tonutti P."/>
            <person name="Arus P."/>
            <person name="Orellana A."/>
            <person name="Wells C."/>
            <person name="Main D."/>
            <person name="Vizzotto G."/>
            <person name="Silva H."/>
            <person name="Salamini F."/>
            <person name="Schmutz J."/>
            <person name="Morgante M."/>
            <person name="Rokhsar D.S."/>
        </authorList>
    </citation>
    <scope>NUCLEOTIDE SEQUENCE [LARGE SCALE GENOMIC DNA]</scope>
    <source>
        <strain evidence="3">cv. Nemared</strain>
    </source>
</reference>
<dbReference type="Gramene" id="ONH92627">
    <property type="protein sequence ID" value="ONH92627"/>
    <property type="gene ID" value="PRUPE_8G185000"/>
</dbReference>
<organism evidence="2 3">
    <name type="scientific">Prunus persica</name>
    <name type="common">Peach</name>
    <name type="synonym">Amygdalus persica</name>
    <dbReference type="NCBI Taxonomy" id="3760"/>
    <lineage>
        <taxon>Eukaryota</taxon>
        <taxon>Viridiplantae</taxon>
        <taxon>Streptophyta</taxon>
        <taxon>Embryophyta</taxon>
        <taxon>Tracheophyta</taxon>
        <taxon>Spermatophyta</taxon>
        <taxon>Magnoliopsida</taxon>
        <taxon>eudicotyledons</taxon>
        <taxon>Gunneridae</taxon>
        <taxon>Pentapetalae</taxon>
        <taxon>rosids</taxon>
        <taxon>fabids</taxon>
        <taxon>Rosales</taxon>
        <taxon>Rosaceae</taxon>
        <taxon>Amygdaloideae</taxon>
        <taxon>Amygdaleae</taxon>
        <taxon>Prunus</taxon>
    </lineage>
</organism>
<evidence type="ECO:0000313" key="2">
    <source>
        <dbReference type="EMBL" id="ONH92627.1"/>
    </source>
</evidence>
<dbReference type="EMBL" id="CM007658">
    <property type="protein sequence ID" value="ONH92627.1"/>
    <property type="molecule type" value="Genomic_DNA"/>
</dbReference>
<dbReference type="eggNOG" id="KOG0017">
    <property type="taxonomic scope" value="Eukaryota"/>
</dbReference>
<dbReference type="OrthoDB" id="1164227at2759"/>
<dbReference type="AlphaFoldDB" id="A0A251MZW8"/>
<dbReference type="PANTHER" id="PTHR47481">
    <property type="match status" value="1"/>
</dbReference>
<dbReference type="Proteomes" id="UP000006882">
    <property type="component" value="Chromosome G8"/>
</dbReference>
<evidence type="ECO:0000256" key="1">
    <source>
        <dbReference type="SAM" id="MobiDB-lite"/>
    </source>
</evidence>
<accession>A0A251MZW8</accession>
<feature type="compositionally biased region" description="Low complexity" evidence="1">
    <location>
        <begin position="224"/>
        <end position="264"/>
    </location>
</feature>
<proteinExistence type="predicted"/>
<protein>
    <submittedName>
        <fullName evidence="2">Uncharacterized protein</fullName>
    </submittedName>
</protein>
<feature type="region of interest" description="Disordered" evidence="1">
    <location>
        <begin position="219"/>
        <end position="264"/>
    </location>
</feature>
<keyword evidence="3" id="KW-1185">Reference proteome</keyword>
<name>A0A251MZW8_PRUPE</name>
<sequence>MYSSSSTARVGNLPPIAIKLDGTNYPLWLAQVVRHLKGRNFMGYVDGTKPCPAYFLTDDQGKSTFNVDPAFDAWIHVDRTIQNWINALLTPSVFSTVADSASSRTTWVSLERHYASPIDTRVLQLCGELLHAARADYVSTAAYLNKINSIADNLRLAGSPIADRDLVIIVMNAFPTYEFSTTAITFDYLKKVLLNLEKHLTQPGVPVYSLEPATAPIPASPYRGSGVDPGGSSSSQTVGPSSTTNANVNGNSASPSNSASRPSPAGCYCCIFSSPKVLT</sequence>
<dbReference type="PANTHER" id="PTHR47481:SF43">
    <property type="entry name" value="RETROTRANSPOSON COPIA-LIKE N-TERMINAL DOMAIN-CONTAINING PROTEIN"/>
    <property type="match status" value="1"/>
</dbReference>
<gene>
    <name evidence="2" type="ORF">PRUPE_8G185000</name>
</gene>
<dbReference type="Pfam" id="PF14223">
    <property type="entry name" value="Retrotran_gag_2"/>
    <property type="match status" value="1"/>
</dbReference>